<reference evidence="1 2" key="1">
    <citation type="submission" date="2016-07" db="EMBL/GenBank/DDBJ databases">
        <title>Pervasive Adenine N6-methylation of Active Genes in Fungi.</title>
        <authorList>
            <consortium name="DOE Joint Genome Institute"/>
            <person name="Mondo S.J."/>
            <person name="Dannebaum R.O."/>
            <person name="Kuo R.C."/>
            <person name="Labutti K."/>
            <person name="Haridas S."/>
            <person name="Kuo A."/>
            <person name="Salamov A."/>
            <person name="Ahrendt S.R."/>
            <person name="Lipzen A."/>
            <person name="Sullivan W."/>
            <person name="Andreopoulos W.B."/>
            <person name="Clum A."/>
            <person name="Lindquist E."/>
            <person name="Daum C."/>
            <person name="Ramamoorthy G.K."/>
            <person name="Gryganskyi A."/>
            <person name="Culley D."/>
            <person name="Magnuson J.K."/>
            <person name="James T.Y."/>
            <person name="O'Malley M.A."/>
            <person name="Stajich J.E."/>
            <person name="Spatafora J.W."/>
            <person name="Visel A."/>
            <person name="Grigoriev I.V."/>
        </authorList>
    </citation>
    <scope>NUCLEOTIDE SEQUENCE [LARGE SCALE GENOMIC DNA]</scope>
    <source>
        <strain evidence="1 2">JEL800</strain>
    </source>
</reference>
<dbReference type="EMBL" id="MCGO01000001">
    <property type="protein sequence ID" value="ORY53647.1"/>
    <property type="molecule type" value="Genomic_DNA"/>
</dbReference>
<organism evidence="1 2">
    <name type="scientific">Rhizoclosmatium globosum</name>
    <dbReference type="NCBI Taxonomy" id="329046"/>
    <lineage>
        <taxon>Eukaryota</taxon>
        <taxon>Fungi</taxon>
        <taxon>Fungi incertae sedis</taxon>
        <taxon>Chytridiomycota</taxon>
        <taxon>Chytridiomycota incertae sedis</taxon>
        <taxon>Chytridiomycetes</taxon>
        <taxon>Chytridiales</taxon>
        <taxon>Chytriomycetaceae</taxon>
        <taxon>Rhizoclosmatium</taxon>
    </lineage>
</organism>
<evidence type="ECO:0000313" key="2">
    <source>
        <dbReference type="Proteomes" id="UP000193642"/>
    </source>
</evidence>
<dbReference type="AlphaFoldDB" id="A0A1Y2D358"/>
<comment type="caution">
    <text evidence="1">The sequence shown here is derived from an EMBL/GenBank/DDBJ whole genome shotgun (WGS) entry which is preliminary data.</text>
</comment>
<protein>
    <submittedName>
        <fullName evidence="1">Uncharacterized protein</fullName>
    </submittedName>
</protein>
<proteinExistence type="predicted"/>
<keyword evidence="2" id="KW-1185">Reference proteome</keyword>
<dbReference type="Proteomes" id="UP000193642">
    <property type="component" value="Unassembled WGS sequence"/>
</dbReference>
<sequence>MVAPSSFVCPTEPPSCCNCCYCCCDCFECCDDSACAVKVSSPSSPLFKVEPLRSRKSPRRSSLAPVLPVAALKTLLFLGLCVSSVAALPVGGGASTHSFDSSTIKLL</sequence>
<accession>A0A1Y2D358</accession>
<evidence type="ECO:0000313" key="1">
    <source>
        <dbReference type="EMBL" id="ORY53647.1"/>
    </source>
</evidence>
<name>A0A1Y2D358_9FUNG</name>
<gene>
    <name evidence="1" type="ORF">BCR33DRAFT_5251</name>
</gene>